<dbReference type="Proteomes" id="UP000799776">
    <property type="component" value="Unassembled WGS sequence"/>
</dbReference>
<feature type="chain" id="PRO_5025374442" description="Osmotin, thaumatin-like protein" evidence="1">
    <location>
        <begin position="21"/>
        <end position="192"/>
    </location>
</feature>
<dbReference type="OrthoDB" id="5144514at2759"/>
<sequence length="192" mass="20741">MQYIIPTLIFLINIIPTTHAGSVRILNRCPYAVELCSVGDTLSAYNTIQPNGAYTEETYLKAGGGGISIKLSRPDQGRSCTSSSDGIAQLEYTRNGPEGKIYYNLSHVDCVRTGNCPFMYDGIWLYTSAAPECRGFGCAPGVEECPAVYNIDDPRKLGLRAPNIGCSHLEASLYLDLCVTPPEDDCSGMGPL</sequence>
<feature type="signal peptide" evidence="1">
    <location>
        <begin position="1"/>
        <end position="20"/>
    </location>
</feature>
<accession>A0A6A5YEN2</accession>
<evidence type="ECO:0008006" key="4">
    <source>
        <dbReference type="Google" id="ProtNLM"/>
    </source>
</evidence>
<keyword evidence="1" id="KW-0732">Signal</keyword>
<organism evidence="2 3">
    <name type="scientific">Saccharata proteae CBS 121410</name>
    <dbReference type="NCBI Taxonomy" id="1314787"/>
    <lineage>
        <taxon>Eukaryota</taxon>
        <taxon>Fungi</taxon>
        <taxon>Dikarya</taxon>
        <taxon>Ascomycota</taxon>
        <taxon>Pezizomycotina</taxon>
        <taxon>Dothideomycetes</taxon>
        <taxon>Dothideomycetes incertae sedis</taxon>
        <taxon>Botryosphaeriales</taxon>
        <taxon>Saccharataceae</taxon>
        <taxon>Saccharata</taxon>
    </lineage>
</organism>
<dbReference type="PANTHER" id="PTHR36195">
    <property type="entry name" value="DOMAIN PROTEIN, PUTATIVE (AFU_ORTHOLOGUE AFUA_5G01990)-RELATED-RELATED"/>
    <property type="match status" value="1"/>
</dbReference>
<reference evidence="2" key="1">
    <citation type="journal article" date="2020" name="Stud. Mycol.">
        <title>101 Dothideomycetes genomes: a test case for predicting lifestyles and emergence of pathogens.</title>
        <authorList>
            <person name="Haridas S."/>
            <person name="Albert R."/>
            <person name="Binder M."/>
            <person name="Bloem J."/>
            <person name="Labutti K."/>
            <person name="Salamov A."/>
            <person name="Andreopoulos B."/>
            <person name="Baker S."/>
            <person name="Barry K."/>
            <person name="Bills G."/>
            <person name="Bluhm B."/>
            <person name="Cannon C."/>
            <person name="Castanera R."/>
            <person name="Culley D."/>
            <person name="Daum C."/>
            <person name="Ezra D."/>
            <person name="Gonzalez J."/>
            <person name="Henrissat B."/>
            <person name="Kuo A."/>
            <person name="Liang C."/>
            <person name="Lipzen A."/>
            <person name="Lutzoni F."/>
            <person name="Magnuson J."/>
            <person name="Mondo S."/>
            <person name="Nolan M."/>
            <person name="Ohm R."/>
            <person name="Pangilinan J."/>
            <person name="Park H.-J."/>
            <person name="Ramirez L."/>
            <person name="Alfaro M."/>
            <person name="Sun H."/>
            <person name="Tritt A."/>
            <person name="Yoshinaga Y."/>
            <person name="Zwiers L.-H."/>
            <person name="Turgeon B."/>
            <person name="Goodwin S."/>
            <person name="Spatafora J."/>
            <person name="Crous P."/>
            <person name="Grigoriev I."/>
        </authorList>
    </citation>
    <scope>NUCLEOTIDE SEQUENCE</scope>
    <source>
        <strain evidence="2">CBS 121410</strain>
    </source>
</reference>
<evidence type="ECO:0000313" key="2">
    <source>
        <dbReference type="EMBL" id="KAF2089264.1"/>
    </source>
</evidence>
<name>A0A6A5YEN2_9PEZI</name>
<evidence type="ECO:0000256" key="1">
    <source>
        <dbReference type="SAM" id="SignalP"/>
    </source>
</evidence>
<dbReference type="Pfam" id="PF04681">
    <property type="entry name" value="Bys1"/>
    <property type="match status" value="1"/>
</dbReference>
<gene>
    <name evidence="2" type="ORF">K490DRAFT_63402</name>
</gene>
<dbReference type="AlphaFoldDB" id="A0A6A5YEN2"/>
<dbReference type="InterPro" id="IPR006771">
    <property type="entry name" value="CetA-like"/>
</dbReference>
<keyword evidence="3" id="KW-1185">Reference proteome</keyword>
<dbReference type="PANTHER" id="PTHR36195:SF6">
    <property type="entry name" value="SECRETED THAUMATIN-LIKE PROTEIN CALA"/>
    <property type="match status" value="1"/>
</dbReference>
<dbReference type="EMBL" id="ML978714">
    <property type="protein sequence ID" value="KAF2089264.1"/>
    <property type="molecule type" value="Genomic_DNA"/>
</dbReference>
<protein>
    <recommendedName>
        <fullName evidence="4">Osmotin, thaumatin-like protein</fullName>
    </recommendedName>
</protein>
<proteinExistence type="predicted"/>
<evidence type="ECO:0000313" key="3">
    <source>
        <dbReference type="Proteomes" id="UP000799776"/>
    </source>
</evidence>